<sequence>MTNRKYPTYTTKIKIAVDHGGKCAFCGIESNRLYPNLQGEQLIGVRVGKFAHIHSENENGPRFDPNISEEDLASRLNFLYLCEDHHSLIDDNEDMYKAEDLKSKRKEFCQLVSHNFKKNSIGNKCCIITLEDNFFGKINRTSIIESLGINTTPISNLNISLDLPENDSDIDWLSQCHNLKKKWKNFQEYLFKINGLNLNEIIPDEYHIYSITKIPLAIYFGAILQETNKVLLHQWRRKKDEQTWVWNQEDVKGEASNNILISCPEGSLIKDSNPVILKIEISAKIDNKSIEQLIIPMNNLYSLSVKNPSVNWLQSLNQLHLVCREYRRLFEKITEIHKNSEINLFYAGPIPVAIFLGQIFNPRIYPPLVIYNWQKNENNLNEFKKVFGLGELL</sequence>
<comment type="caution">
    <text evidence="2">The sequence shown here is derived from an EMBL/GenBank/DDBJ whole genome shotgun (WGS) entry which is preliminary data.</text>
</comment>
<dbReference type="InterPro" id="IPR040836">
    <property type="entry name" value="SAVED"/>
</dbReference>
<proteinExistence type="predicted"/>
<protein>
    <recommendedName>
        <fullName evidence="1">SMODS-associated and fused to various effectors domain-containing protein</fullName>
    </recommendedName>
</protein>
<dbReference type="NCBIfam" id="NF033611">
    <property type="entry name" value="SAVED"/>
    <property type="match status" value="1"/>
</dbReference>
<organism evidence="2">
    <name type="scientific">marine sediment metagenome</name>
    <dbReference type="NCBI Taxonomy" id="412755"/>
    <lineage>
        <taxon>unclassified sequences</taxon>
        <taxon>metagenomes</taxon>
        <taxon>ecological metagenomes</taxon>
    </lineage>
</organism>
<name>A0A0F9NEV8_9ZZZZ</name>
<evidence type="ECO:0000259" key="1">
    <source>
        <dbReference type="Pfam" id="PF18145"/>
    </source>
</evidence>
<dbReference type="Pfam" id="PF18145">
    <property type="entry name" value="SAVED"/>
    <property type="match status" value="1"/>
</dbReference>
<gene>
    <name evidence="2" type="ORF">LCGC14_0975440</name>
</gene>
<reference evidence="2" key="1">
    <citation type="journal article" date="2015" name="Nature">
        <title>Complex archaea that bridge the gap between prokaryotes and eukaryotes.</title>
        <authorList>
            <person name="Spang A."/>
            <person name="Saw J.H."/>
            <person name="Jorgensen S.L."/>
            <person name="Zaremba-Niedzwiedzka K."/>
            <person name="Martijn J."/>
            <person name="Lind A.E."/>
            <person name="van Eijk R."/>
            <person name="Schleper C."/>
            <person name="Guy L."/>
            <person name="Ettema T.J."/>
        </authorList>
    </citation>
    <scope>NUCLEOTIDE SEQUENCE</scope>
</reference>
<evidence type="ECO:0000313" key="2">
    <source>
        <dbReference type="EMBL" id="KKN16489.1"/>
    </source>
</evidence>
<accession>A0A0F9NEV8</accession>
<dbReference type="AlphaFoldDB" id="A0A0F9NEV8"/>
<dbReference type="EMBL" id="LAZR01003610">
    <property type="protein sequence ID" value="KKN16489.1"/>
    <property type="molecule type" value="Genomic_DNA"/>
</dbReference>
<feature type="domain" description="SMODS-associated and fused to various effectors" evidence="1">
    <location>
        <begin position="207"/>
        <end position="387"/>
    </location>
</feature>